<dbReference type="Pfam" id="PF00149">
    <property type="entry name" value="Metallophos"/>
    <property type="match status" value="1"/>
</dbReference>
<dbReference type="PANTHER" id="PTHR45867:SF3">
    <property type="entry name" value="ACID PHOSPHATASE TYPE 7"/>
    <property type="match status" value="1"/>
</dbReference>
<dbReference type="HOGENOM" id="CLU_399448_0_0_0"/>
<dbReference type="AlphaFoldDB" id="A0A0C7NPZ0"/>
<dbReference type="KEGG" id="dtn:DTL3_0662"/>
<evidence type="ECO:0000313" key="2">
    <source>
        <dbReference type="EMBL" id="CEP77972.1"/>
    </source>
</evidence>
<dbReference type="Proteomes" id="UP000032809">
    <property type="component" value="Chromosome I"/>
</dbReference>
<feature type="domain" description="Calcineurin-like phosphoesterase" evidence="1">
    <location>
        <begin position="406"/>
        <end position="599"/>
    </location>
</feature>
<dbReference type="GO" id="GO:0016787">
    <property type="term" value="F:hydrolase activity"/>
    <property type="evidence" value="ECO:0007669"/>
    <property type="project" value="InterPro"/>
</dbReference>
<name>A0A0C7NPZ0_DEFTU</name>
<dbReference type="InterPro" id="IPR029052">
    <property type="entry name" value="Metallo-depent_PP-like"/>
</dbReference>
<keyword evidence="3" id="KW-1185">Reference proteome</keyword>
<dbReference type="PANTHER" id="PTHR45867">
    <property type="entry name" value="PURPLE ACID PHOSPHATASE"/>
    <property type="match status" value="1"/>
</dbReference>
<dbReference type="RefSeq" id="WP_045087508.1">
    <property type="nucleotide sequence ID" value="NZ_LN824141.1"/>
</dbReference>
<dbReference type="OrthoDB" id="9809781at2"/>
<evidence type="ECO:0000259" key="1">
    <source>
        <dbReference type="Pfam" id="PF00149"/>
    </source>
</evidence>
<proteinExistence type="predicted"/>
<organism evidence="2 3">
    <name type="scientific">Defluviitoga tunisiensis</name>
    <dbReference type="NCBI Taxonomy" id="1006576"/>
    <lineage>
        <taxon>Bacteria</taxon>
        <taxon>Thermotogati</taxon>
        <taxon>Thermotogota</taxon>
        <taxon>Thermotogae</taxon>
        <taxon>Petrotogales</taxon>
        <taxon>Petrotogaceae</taxon>
        <taxon>Defluviitoga</taxon>
    </lineage>
</organism>
<evidence type="ECO:0000313" key="3">
    <source>
        <dbReference type="Proteomes" id="UP000032809"/>
    </source>
</evidence>
<sequence length="683" mass="78965">MKKSYFIFFFFFLFLFLSITLFSVNPNISQNNSCTLHNDYLKVELFTDGENVGFIKSVKLANFDQSLISNHKFLISGSSLISEIQETSDNSISFISYGHELEVLTKYTLENNNIFISTTIINLSNKTKKSQLVEIIDYSDTFPFFSNTKLMNNHVFLLQQDYGGFGYLPLDKPSFDRIIPGNNMISNISILTLNSNEKVTFNRVIKVEKSIADIEKEYYEMHGIAFQTFGKKIQLNNGKSSQGIRVVLEDKLKKIRSVQIVDENEMALFFIPSNDDYQIKVDFGNLKTESMSLLNSDYIILDVPENYFFYQPLLTNKSENGITVNFRTFIPARAEIEVYLENNPNDILQTYDLIPMEYHHVSLQGLKPGGIYNYTIRVDDTYSNSLESETKSFQIKPYDEEIKSFNFLVYGDTQIYDYLHSYVVNRIINDNSDILNFAFVVKPGDHTEEGSSEKSWSNFFESAYPIGSQVPYYTALGNHERNNELYYRAFELPRGGGDYSKRWYSFNYGNSHFIILDSNILENTSLFQEQVKWLENDLKNNQDSAFIFVAFHHPFWTTATEYGPMDENSPDGHYNTKYWLPLFKEYGVDVVINGHIHAYERYYKDGIMFITTGGGGAKLNTDHSAEPLAWHIKHVLGKLHYINFEVTEDSVKATVIAVAEIINPLFPNEYNEINEIIDEFYIH</sequence>
<dbReference type="SUPFAM" id="SSF56300">
    <property type="entry name" value="Metallo-dependent phosphatases"/>
    <property type="match status" value="1"/>
</dbReference>
<dbReference type="Gene3D" id="3.60.21.10">
    <property type="match status" value="1"/>
</dbReference>
<protein>
    <submittedName>
        <fullName evidence="2">Putative acid phosphatase, partial</fullName>
    </submittedName>
</protein>
<gene>
    <name evidence="2" type="ORF">DTL3_0662</name>
</gene>
<dbReference type="EMBL" id="LN824141">
    <property type="protein sequence ID" value="CEP77972.1"/>
    <property type="molecule type" value="Genomic_DNA"/>
</dbReference>
<reference evidence="3" key="1">
    <citation type="submission" date="2014-11" db="EMBL/GenBank/DDBJ databases">
        <authorList>
            <person name="Wibberg D."/>
        </authorList>
    </citation>
    <scope>NUCLEOTIDE SEQUENCE [LARGE SCALE GENOMIC DNA]</scope>
    <source>
        <strain evidence="3">L3</strain>
    </source>
</reference>
<dbReference type="STRING" id="1006576.DTL3_0662"/>
<dbReference type="InterPro" id="IPR004843">
    <property type="entry name" value="Calcineurin-like_PHP"/>
</dbReference>
<accession>A0A0C7NPZ0</accession>